<organism evidence="1 2">
    <name type="scientific">Armillaria luteobubalina</name>
    <dbReference type="NCBI Taxonomy" id="153913"/>
    <lineage>
        <taxon>Eukaryota</taxon>
        <taxon>Fungi</taxon>
        <taxon>Dikarya</taxon>
        <taxon>Basidiomycota</taxon>
        <taxon>Agaricomycotina</taxon>
        <taxon>Agaricomycetes</taxon>
        <taxon>Agaricomycetidae</taxon>
        <taxon>Agaricales</taxon>
        <taxon>Marasmiineae</taxon>
        <taxon>Physalacriaceae</taxon>
        <taxon>Armillaria</taxon>
    </lineage>
</organism>
<dbReference type="Proteomes" id="UP001175228">
    <property type="component" value="Unassembled WGS sequence"/>
</dbReference>
<keyword evidence="2" id="KW-1185">Reference proteome</keyword>
<protein>
    <submittedName>
        <fullName evidence="1">Uncharacterized protein</fullName>
    </submittedName>
</protein>
<dbReference type="EMBL" id="JAUEPU010000012">
    <property type="protein sequence ID" value="KAK0497744.1"/>
    <property type="molecule type" value="Genomic_DNA"/>
</dbReference>
<evidence type="ECO:0000313" key="2">
    <source>
        <dbReference type="Proteomes" id="UP001175228"/>
    </source>
</evidence>
<reference evidence="1" key="1">
    <citation type="submission" date="2023-06" db="EMBL/GenBank/DDBJ databases">
        <authorList>
            <consortium name="Lawrence Berkeley National Laboratory"/>
            <person name="Ahrendt S."/>
            <person name="Sahu N."/>
            <person name="Indic B."/>
            <person name="Wong-Bajracharya J."/>
            <person name="Merenyi Z."/>
            <person name="Ke H.-M."/>
            <person name="Monk M."/>
            <person name="Kocsube S."/>
            <person name="Drula E."/>
            <person name="Lipzen A."/>
            <person name="Balint B."/>
            <person name="Henrissat B."/>
            <person name="Andreopoulos B."/>
            <person name="Martin F.M."/>
            <person name="Harder C.B."/>
            <person name="Rigling D."/>
            <person name="Ford K.L."/>
            <person name="Foster G.D."/>
            <person name="Pangilinan J."/>
            <person name="Papanicolaou A."/>
            <person name="Barry K."/>
            <person name="LaButti K."/>
            <person name="Viragh M."/>
            <person name="Koriabine M."/>
            <person name="Yan M."/>
            <person name="Riley R."/>
            <person name="Champramary S."/>
            <person name="Plett K.L."/>
            <person name="Tsai I.J."/>
            <person name="Slot J."/>
            <person name="Sipos G."/>
            <person name="Plett J."/>
            <person name="Nagy L.G."/>
            <person name="Grigoriev I.V."/>
        </authorList>
    </citation>
    <scope>NUCLEOTIDE SEQUENCE</scope>
    <source>
        <strain evidence="1">HWK02</strain>
    </source>
</reference>
<comment type="caution">
    <text evidence="1">The sequence shown here is derived from an EMBL/GenBank/DDBJ whole genome shotgun (WGS) entry which is preliminary data.</text>
</comment>
<accession>A0AA39UUD6</accession>
<proteinExistence type="predicted"/>
<sequence>MDTQLSVHRSVSSRLYGDSDRLSFHPDLHDSCTQLPSEVLEIIITEFWHSENTLFISRSILEGCIRLCHFSRHLLSNSSLSSVSPLHCSLQTFSNLLPFSPRIYPYHDLLCRSHGISQGRRHLHPYPILGSMPNYIEFRIDSGLYSHRGQITRTRVSIGLDKAAAAPSVLPVDWCMAVNDAPHIDQEDDNSVCNTWESLYGYHA</sequence>
<dbReference type="AlphaFoldDB" id="A0AA39UUD6"/>
<name>A0AA39UUD6_9AGAR</name>
<gene>
    <name evidence="1" type="ORF">EDD18DRAFT_117631</name>
</gene>
<evidence type="ECO:0000313" key="1">
    <source>
        <dbReference type="EMBL" id="KAK0497744.1"/>
    </source>
</evidence>